<reference evidence="4 5" key="1">
    <citation type="submission" date="2019-11" db="EMBL/GenBank/DDBJ databases">
        <authorList>
            <person name="Criscuolo A."/>
        </authorList>
    </citation>
    <scope>NUCLEOTIDE SEQUENCE [LARGE SCALE GENOMIC DNA]</scope>
    <source>
        <strain evidence="4">CIP111667</strain>
    </source>
</reference>
<dbReference type="SMART" id="SM00420">
    <property type="entry name" value="HTH_DEOR"/>
    <property type="match status" value="1"/>
</dbReference>
<dbReference type="InterPro" id="IPR001034">
    <property type="entry name" value="DeoR_HTH"/>
</dbReference>
<dbReference type="Proteomes" id="UP000419743">
    <property type="component" value="Unassembled WGS sequence"/>
</dbReference>
<organism evidence="4 5">
    <name type="scientific">Occultella aeris</name>
    <dbReference type="NCBI Taxonomy" id="2761496"/>
    <lineage>
        <taxon>Bacteria</taxon>
        <taxon>Bacillati</taxon>
        <taxon>Actinomycetota</taxon>
        <taxon>Actinomycetes</taxon>
        <taxon>Micrococcales</taxon>
        <taxon>Ruaniaceae</taxon>
        <taxon>Occultella</taxon>
    </lineage>
</organism>
<proteinExistence type="predicted"/>
<protein>
    <submittedName>
        <fullName evidence="4">Glucitol operon repressor</fullName>
    </submittedName>
</protein>
<dbReference type="InterPro" id="IPR014036">
    <property type="entry name" value="DeoR-like_C"/>
</dbReference>
<dbReference type="PANTHER" id="PTHR30363:SF44">
    <property type="entry name" value="AGA OPERON TRANSCRIPTIONAL REPRESSOR-RELATED"/>
    <property type="match status" value="1"/>
</dbReference>
<evidence type="ECO:0000313" key="4">
    <source>
        <dbReference type="EMBL" id="VZO36516.1"/>
    </source>
</evidence>
<dbReference type="Pfam" id="PF00455">
    <property type="entry name" value="DeoRC"/>
    <property type="match status" value="1"/>
</dbReference>
<evidence type="ECO:0000256" key="1">
    <source>
        <dbReference type="ARBA" id="ARBA00023015"/>
    </source>
</evidence>
<dbReference type="InterPro" id="IPR037171">
    <property type="entry name" value="NagB/RpiA_transferase-like"/>
</dbReference>
<dbReference type="Gene3D" id="3.40.50.1360">
    <property type="match status" value="1"/>
</dbReference>
<keyword evidence="2" id="KW-0804">Transcription</keyword>
<dbReference type="SMART" id="SM01134">
    <property type="entry name" value="DeoRC"/>
    <property type="match status" value="1"/>
</dbReference>
<keyword evidence="5" id="KW-1185">Reference proteome</keyword>
<dbReference type="InterPro" id="IPR036390">
    <property type="entry name" value="WH_DNA-bd_sf"/>
</dbReference>
<evidence type="ECO:0000256" key="2">
    <source>
        <dbReference type="ARBA" id="ARBA00023163"/>
    </source>
</evidence>
<dbReference type="SUPFAM" id="SSF100950">
    <property type="entry name" value="NagB/RpiA/CoA transferase-like"/>
    <property type="match status" value="1"/>
</dbReference>
<dbReference type="PANTHER" id="PTHR30363">
    <property type="entry name" value="HTH-TYPE TRANSCRIPTIONAL REGULATOR SRLR-RELATED"/>
    <property type="match status" value="1"/>
</dbReference>
<keyword evidence="1" id="KW-0805">Transcription regulation</keyword>
<dbReference type="GO" id="GO:0003700">
    <property type="term" value="F:DNA-binding transcription factor activity"/>
    <property type="evidence" value="ECO:0007669"/>
    <property type="project" value="InterPro"/>
</dbReference>
<dbReference type="Pfam" id="PF08220">
    <property type="entry name" value="HTH_DeoR"/>
    <property type="match status" value="1"/>
</dbReference>
<comment type="caution">
    <text evidence="4">The sequence shown here is derived from an EMBL/GenBank/DDBJ whole genome shotgun (WGS) entry which is preliminary data.</text>
</comment>
<gene>
    <name evidence="4" type="primary">srlR_2</name>
    <name evidence="4" type="ORF">HALOF300_01720</name>
</gene>
<sequence>MASKAEQRREEILARAREMGLASVDDLASRFGVTASTIRRDLALLSRSGRLARTYGGAIAPGGPTETSLLQREHESFDAKSAIARWAAEQVRPGESILLDAGSTVALLARRLPALEGVGVTTASVPVINLLRSRPDLALTCLGGRLRELSAAFVGPLTELTLERLTFDRLFLGTDGVGVDGSICEAELDQTRLKELMARRSRCVYVLAHSAKLGHAPFNSWARLDGPWTLVTDDGADPDFLDAFRATGRDVVITATAERART</sequence>
<dbReference type="RefSeq" id="WP_156740534.1">
    <property type="nucleotide sequence ID" value="NZ_CACRYJ010000024.1"/>
</dbReference>
<name>A0A7M4DHW9_9MICO</name>
<feature type="domain" description="HTH deoR-type" evidence="3">
    <location>
        <begin position="5"/>
        <end position="60"/>
    </location>
</feature>
<dbReference type="PROSITE" id="PS51000">
    <property type="entry name" value="HTH_DEOR_2"/>
    <property type="match status" value="1"/>
</dbReference>
<dbReference type="PRINTS" id="PR00037">
    <property type="entry name" value="HTHLACR"/>
</dbReference>
<dbReference type="EMBL" id="CACRYJ010000024">
    <property type="protein sequence ID" value="VZO36516.1"/>
    <property type="molecule type" value="Genomic_DNA"/>
</dbReference>
<accession>A0A7M4DHW9</accession>
<evidence type="ECO:0000313" key="5">
    <source>
        <dbReference type="Proteomes" id="UP000419743"/>
    </source>
</evidence>
<dbReference type="SUPFAM" id="SSF46785">
    <property type="entry name" value="Winged helix' DNA-binding domain"/>
    <property type="match status" value="1"/>
</dbReference>
<evidence type="ECO:0000259" key="3">
    <source>
        <dbReference type="PROSITE" id="PS51000"/>
    </source>
</evidence>
<dbReference type="InterPro" id="IPR050313">
    <property type="entry name" value="Carb_Metab_HTH_regulators"/>
</dbReference>
<dbReference type="AlphaFoldDB" id="A0A7M4DHW9"/>